<dbReference type="RefSeq" id="XP_019008411.1">
    <property type="nucleotide sequence ID" value="XM_019158665.1"/>
</dbReference>
<evidence type="ECO:0000313" key="1">
    <source>
        <dbReference type="EMBL" id="OCF47192.1"/>
    </source>
</evidence>
<dbReference type="Proteomes" id="UP000094020">
    <property type="component" value="Chromosome 2"/>
</dbReference>
<dbReference type="KEGG" id="kpin:30175339"/>
<sequence length="133" mass="15699">MSSEDSDCEAESLLEEYLKSREDSIDVANLTRALFHSQNREDGWLTRWLGRYGGDARTACDEIEKTKLTVTRYYKDPEHKERYTAEEWTLVFDHQVLLEETVMESWRCKNPECNNRTQRIRSRTQPEIAGNGY</sequence>
<reference evidence="2" key="2">
    <citation type="submission" date="2013-07" db="EMBL/GenBank/DDBJ databases">
        <authorList>
            <consortium name="The Broad Institute Genome Sequencing Platform"/>
            <person name="Cuomo C."/>
            <person name="Litvintseva A."/>
            <person name="Chen Y."/>
            <person name="Heitman J."/>
            <person name="Sun S."/>
            <person name="Springer D."/>
            <person name="Dromer F."/>
            <person name="Young S.K."/>
            <person name="Zeng Q."/>
            <person name="Gargeya S."/>
            <person name="Fitzgerald M."/>
            <person name="Abouelleil A."/>
            <person name="Alvarado L."/>
            <person name="Berlin A.M."/>
            <person name="Chapman S.B."/>
            <person name="Dewar J."/>
            <person name="Goldberg J."/>
            <person name="Griggs A."/>
            <person name="Gujja S."/>
            <person name="Hansen M."/>
            <person name="Howarth C."/>
            <person name="Imamovic A."/>
            <person name="Larimer J."/>
            <person name="McCowan C."/>
            <person name="Murphy C."/>
            <person name="Pearson M."/>
            <person name="Priest M."/>
            <person name="Roberts A."/>
            <person name="Saif S."/>
            <person name="Shea T."/>
            <person name="Sykes S."/>
            <person name="Wortman J."/>
            <person name="Nusbaum C."/>
            <person name="Birren B."/>
        </authorList>
    </citation>
    <scope>NUCLEOTIDE SEQUENCE</scope>
    <source>
        <strain evidence="2">CBS 10737</strain>
    </source>
</reference>
<dbReference type="EMBL" id="CP144520">
    <property type="protein sequence ID" value="WWC68020.1"/>
    <property type="molecule type" value="Genomic_DNA"/>
</dbReference>
<dbReference type="GeneID" id="30175339"/>
<accession>A0A1B9HV93</accession>
<evidence type="ECO:0000313" key="2">
    <source>
        <dbReference type="EMBL" id="WWC68020.1"/>
    </source>
</evidence>
<gene>
    <name evidence="1" type="ORF">I206_06970</name>
    <name evidence="2" type="ORF">I206_101939</name>
</gene>
<reference evidence="1" key="3">
    <citation type="submission" date="2016-07" db="EMBL/GenBank/DDBJ databases">
        <title>Evolution of pathogenesis and genome organization in the Tremellales.</title>
        <authorList>
            <person name="Cuomo C."/>
            <person name="Litvintseva A."/>
            <person name="Heitman J."/>
            <person name="Chen Y."/>
            <person name="Sun S."/>
            <person name="Springer D."/>
            <person name="Dromer F."/>
            <person name="Young S."/>
            <person name="Zeng Q."/>
            <person name="Chapman S."/>
            <person name="Gujja S."/>
            <person name="Saif S."/>
            <person name="Birren B."/>
        </authorList>
    </citation>
    <scope>NUCLEOTIDE SEQUENCE</scope>
    <source>
        <strain evidence="1">CBS 10737</strain>
    </source>
</reference>
<dbReference type="AlphaFoldDB" id="A0A1B9HV93"/>
<keyword evidence="3" id="KW-1185">Reference proteome</keyword>
<reference evidence="2" key="4">
    <citation type="submission" date="2024-02" db="EMBL/GenBank/DDBJ databases">
        <title>Comparative genomics of Cryptococcus and Kwoniella reveals pathogenesis evolution and contrasting modes of karyotype evolution via chromosome fusion or intercentromeric recombination.</title>
        <authorList>
            <person name="Coelho M.A."/>
            <person name="David-Palma M."/>
            <person name="Shea T."/>
            <person name="Bowers K."/>
            <person name="McGinley-Smith S."/>
            <person name="Mohammad A.W."/>
            <person name="Gnirke A."/>
            <person name="Yurkov A.M."/>
            <person name="Nowrousian M."/>
            <person name="Sun S."/>
            <person name="Cuomo C.A."/>
            <person name="Heitman J."/>
        </authorList>
    </citation>
    <scope>NUCLEOTIDE SEQUENCE</scope>
    <source>
        <strain evidence="2">CBS 10737</strain>
    </source>
</reference>
<organism evidence="1">
    <name type="scientific">Kwoniella pini CBS 10737</name>
    <dbReference type="NCBI Taxonomy" id="1296096"/>
    <lineage>
        <taxon>Eukaryota</taxon>
        <taxon>Fungi</taxon>
        <taxon>Dikarya</taxon>
        <taxon>Basidiomycota</taxon>
        <taxon>Agaricomycotina</taxon>
        <taxon>Tremellomycetes</taxon>
        <taxon>Tremellales</taxon>
        <taxon>Cryptococcaceae</taxon>
        <taxon>Kwoniella</taxon>
    </lineage>
</organism>
<reference evidence="1" key="1">
    <citation type="submission" date="2013-07" db="EMBL/GenBank/DDBJ databases">
        <title>The Genome Sequence of Cryptococcus pinus CBS10737.</title>
        <authorList>
            <consortium name="The Broad Institute Genome Sequencing Platform"/>
            <person name="Cuomo C."/>
            <person name="Litvintseva A."/>
            <person name="Chen Y."/>
            <person name="Heitman J."/>
            <person name="Sun S."/>
            <person name="Springer D."/>
            <person name="Dromer F."/>
            <person name="Young S.K."/>
            <person name="Zeng Q."/>
            <person name="Gargeya S."/>
            <person name="Fitzgerald M."/>
            <person name="Abouelleil A."/>
            <person name="Alvarado L."/>
            <person name="Berlin A.M."/>
            <person name="Chapman S.B."/>
            <person name="Dewar J."/>
            <person name="Goldberg J."/>
            <person name="Griggs A."/>
            <person name="Gujja S."/>
            <person name="Hansen M."/>
            <person name="Howarth C."/>
            <person name="Imamovic A."/>
            <person name="Larimer J."/>
            <person name="McCowan C."/>
            <person name="Murphy C."/>
            <person name="Pearson M."/>
            <person name="Priest M."/>
            <person name="Roberts A."/>
            <person name="Saif S."/>
            <person name="Shea T."/>
            <person name="Sykes S."/>
            <person name="Wortman J."/>
            <person name="Nusbaum C."/>
            <person name="Birren B."/>
        </authorList>
    </citation>
    <scope>NUCLEOTIDE SEQUENCE [LARGE SCALE GENOMIC DNA]</scope>
    <source>
        <strain evidence="1">CBS 10737</strain>
    </source>
</reference>
<dbReference type="EMBL" id="KV700117">
    <property type="protein sequence ID" value="OCF47192.1"/>
    <property type="molecule type" value="Genomic_DNA"/>
</dbReference>
<evidence type="ECO:0000313" key="3">
    <source>
        <dbReference type="Proteomes" id="UP000094020"/>
    </source>
</evidence>
<proteinExistence type="predicted"/>
<protein>
    <submittedName>
        <fullName evidence="1">Uncharacterized protein</fullName>
    </submittedName>
</protein>
<name>A0A1B9HV93_9TREE</name>